<dbReference type="InterPro" id="IPR016140">
    <property type="entry name" value="Bifunc_inhib/LTP/seed_store"/>
</dbReference>
<name>A0AAN7RDE8_TRANT</name>
<dbReference type="PANTHER" id="PTHR33076">
    <property type="entry name" value="NON-SPECIFIC LIPID-TRANSFER PROTEIN 2-RELATED"/>
    <property type="match status" value="1"/>
</dbReference>
<evidence type="ECO:0000256" key="5">
    <source>
        <dbReference type="ARBA" id="ARBA00023157"/>
    </source>
</evidence>
<comment type="caution">
    <text evidence="9">The sequence shown here is derived from an EMBL/GenBank/DDBJ whole genome shotgun (WGS) entry which is preliminary data.</text>
</comment>
<organism evidence="9 10">
    <name type="scientific">Trapa natans</name>
    <name type="common">Water chestnut</name>
    <dbReference type="NCBI Taxonomy" id="22666"/>
    <lineage>
        <taxon>Eukaryota</taxon>
        <taxon>Viridiplantae</taxon>
        <taxon>Streptophyta</taxon>
        <taxon>Embryophyta</taxon>
        <taxon>Tracheophyta</taxon>
        <taxon>Spermatophyta</taxon>
        <taxon>Magnoliopsida</taxon>
        <taxon>eudicotyledons</taxon>
        <taxon>Gunneridae</taxon>
        <taxon>Pentapetalae</taxon>
        <taxon>rosids</taxon>
        <taxon>malvids</taxon>
        <taxon>Myrtales</taxon>
        <taxon>Lythraceae</taxon>
        <taxon>Trapa</taxon>
    </lineage>
</organism>
<dbReference type="SMART" id="SM00499">
    <property type="entry name" value="AAI"/>
    <property type="match status" value="2"/>
</dbReference>
<keyword evidence="10" id="KW-1185">Reference proteome</keyword>
<evidence type="ECO:0000259" key="8">
    <source>
        <dbReference type="SMART" id="SM00499"/>
    </source>
</evidence>
<dbReference type="FunFam" id="1.10.110.10:FF:000002">
    <property type="entry name" value="Non-specific lipid-transfer protein"/>
    <property type="match status" value="1"/>
</dbReference>
<gene>
    <name evidence="9" type="ORF">SAY86_021956</name>
</gene>
<dbReference type="SUPFAM" id="SSF47699">
    <property type="entry name" value="Bifunctional inhibitor/lipid-transfer protein/seed storage 2S albumin"/>
    <property type="match status" value="2"/>
</dbReference>
<evidence type="ECO:0000313" key="10">
    <source>
        <dbReference type="Proteomes" id="UP001346149"/>
    </source>
</evidence>
<comment type="function">
    <text evidence="1 6">Plant non-specific lipid-transfer proteins transfer phospholipids as well as galactolipids across membranes. May play a role in wax or cutin deposition in the cell walls of expanding epidermal cells and certain secretory tissues.</text>
</comment>
<comment type="similarity">
    <text evidence="2 6">Belongs to the plant LTP family.</text>
</comment>
<sequence>MASTTSLLKLAGCLLVVYMVVAYPKAVTAITCGQVAGKLAPCLQYAKGTGAGPVPSPCCSGIKTLATSAQTTLDRQTACKCLKSFSGSVSGINYGLVASLPSKCGVSIPYKISPSTNCNRWPECSLPASGIGAGPVPPPCCSGIKTLVTSAQTTLDRRTACKCLKSFSGSVSGINYGLFTIKH</sequence>
<evidence type="ECO:0000256" key="1">
    <source>
        <dbReference type="ARBA" id="ARBA00003211"/>
    </source>
</evidence>
<dbReference type="Gene3D" id="1.10.110.10">
    <property type="entry name" value="Plant lipid-transfer and hydrophobic proteins"/>
    <property type="match status" value="2"/>
</dbReference>
<dbReference type="AlphaFoldDB" id="A0AAN7RDE8"/>
<dbReference type="GO" id="GO:0008289">
    <property type="term" value="F:lipid binding"/>
    <property type="evidence" value="ECO:0007669"/>
    <property type="project" value="UniProtKB-KW"/>
</dbReference>
<dbReference type="CDD" id="cd01960">
    <property type="entry name" value="nsLTP1"/>
    <property type="match status" value="1"/>
</dbReference>
<evidence type="ECO:0000256" key="3">
    <source>
        <dbReference type="ARBA" id="ARBA00022448"/>
    </source>
</evidence>
<dbReference type="EMBL" id="JAXQNO010000003">
    <property type="protein sequence ID" value="KAK4801469.1"/>
    <property type="molecule type" value="Genomic_DNA"/>
</dbReference>
<dbReference type="GO" id="GO:0006869">
    <property type="term" value="P:lipid transport"/>
    <property type="evidence" value="ECO:0007669"/>
    <property type="project" value="InterPro"/>
</dbReference>
<keyword evidence="7" id="KW-0732">Signal</keyword>
<dbReference type="PRINTS" id="PR00382">
    <property type="entry name" value="LIPIDTRNSFER"/>
</dbReference>
<evidence type="ECO:0000256" key="6">
    <source>
        <dbReference type="RuleBase" id="RU000628"/>
    </source>
</evidence>
<feature type="signal peptide" evidence="7">
    <location>
        <begin position="1"/>
        <end position="22"/>
    </location>
</feature>
<evidence type="ECO:0000256" key="2">
    <source>
        <dbReference type="ARBA" id="ARBA00009748"/>
    </source>
</evidence>
<keyword evidence="5" id="KW-1015">Disulfide bond</keyword>
<keyword evidence="4 6" id="KW-0446">Lipid-binding</keyword>
<protein>
    <recommendedName>
        <fullName evidence="6">Non-specific lipid-transfer protein</fullName>
    </recommendedName>
</protein>
<dbReference type="InterPro" id="IPR036312">
    <property type="entry name" value="Bifun_inhib/LTP/seed_sf"/>
</dbReference>
<evidence type="ECO:0000256" key="4">
    <source>
        <dbReference type="ARBA" id="ARBA00023121"/>
    </source>
</evidence>
<feature type="domain" description="Bifunctional inhibitor/plant lipid transfer protein/seed storage helical" evidence="8">
    <location>
        <begin position="124"/>
        <end position="179"/>
    </location>
</feature>
<accession>A0AAN7RDE8</accession>
<dbReference type="InterPro" id="IPR000528">
    <property type="entry name" value="Plant_nsLTP"/>
</dbReference>
<evidence type="ECO:0000313" key="9">
    <source>
        <dbReference type="EMBL" id="KAK4801469.1"/>
    </source>
</evidence>
<dbReference type="Pfam" id="PF00234">
    <property type="entry name" value="Tryp_alpha_amyl"/>
    <property type="match status" value="1"/>
</dbReference>
<keyword evidence="3 6" id="KW-0813">Transport</keyword>
<feature type="chain" id="PRO_5042918215" description="Non-specific lipid-transfer protein" evidence="7">
    <location>
        <begin position="23"/>
        <end position="183"/>
    </location>
</feature>
<feature type="domain" description="Bifunctional inhibitor/plant lipid transfer protein/seed storage helical" evidence="8">
    <location>
        <begin position="32"/>
        <end position="118"/>
    </location>
</feature>
<proteinExistence type="inferred from homology"/>
<dbReference type="Proteomes" id="UP001346149">
    <property type="component" value="Unassembled WGS sequence"/>
</dbReference>
<evidence type="ECO:0000256" key="7">
    <source>
        <dbReference type="SAM" id="SignalP"/>
    </source>
</evidence>
<reference evidence="9 10" key="1">
    <citation type="journal article" date="2023" name="Hortic Res">
        <title>Pangenome of water caltrop reveals structural variations and asymmetric subgenome divergence after allopolyploidization.</title>
        <authorList>
            <person name="Zhang X."/>
            <person name="Chen Y."/>
            <person name="Wang L."/>
            <person name="Yuan Y."/>
            <person name="Fang M."/>
            <person name="Shi L."/>
            <person name="Lu R."/>
            <person name="Comes H.P."/>
            <person name="Ma Y."/>
            <person name="Chen Y."/>
            <person name="Huang G."/>
            <person name="Zhou Y."/>
            <person name="Zheng Z."/>
            <person name="Qiu Y."/>
        </authorList>
    </citation>
    <scope>NUCLEOTIDE SEQUENCE [LARGE SCALE GENOMIC DNA]</scope>
    <source>
        <strain evidence="9">F231</strain>
    </source>
</reference>